<dbReference type="Proteomes" id="UP001500194">
    <property type="component" value="Unassembled WGS sequence"/>
</dbReference>
<organism evidence="2 3">
    <name type="scientific">Salarchaeum japonicum</name>
    <dbReference type="NCBI Taxonomy" id="555573"/>
    <lineage>
        <taxon>Archaea</taxon>
        <taxon>Methanobacteriati</taxon>
        <taxon>Methanobacteriota</taxon>
        <taxon>Stenosarchaea group</taxon>
        <taxon>Halobacteria</taxon>
        <taxon>Halobacteriales</taxon>
        <taxon>Halobacteriaceae</taxon>
    </lineage>
</organism>
<protein>
    <recommendedName>
        <fullName evidence="4">Ion transporter</fullName>
    </recommendedName>
</protein>
<evidence type="ECO:0000313" key="2">
    <source>
        <dbReference type="EMBL" id="GAA0654617.1"/>
    </source>
</evidence>
<proteinExistence type="predicted"/>
<dbReference type="EMBL" id="BAAADU010000002">
    <property type="protein sequence ID" value="GAA0654617.1"/>
    <property type="molecule type" value="Genomic_DNA"/>
</dbReference>
<keyword evidence="1" id="KW-1133">Transmembrane helix</keyword>
<dbReference type="RefSeq" id="WP_227260396.1">
    <property type="nucleotide sequence ID" value="NZ_BAAADU010000002.1"/>
</dbReference>
<evidence type="ECO:0000256" key="1">
    <source>
        <dbReference type="SAM" id="Phobius"/>
    </source>
</evidence>
<keyword evidence="3" id="KW-1185">Reference proteome</keyword>
<keyword evidence="1" id="KW-0812">Transmembrane</keyword>
<dbReference type="AlphaFoldDB" id="A0AAV3T2U1"/>
<evidence type="ECO:0000313" key="3">
    <source>
        <dbReference type="Proteomes" id="UP001500194"/>
    </source>
</evidence>
<gene>
    <name evidence="2" type="ORF">GCM10009019_17810</name>
</gene>
<keyword evidence="1" id="KW-0472">Membrane</keyword>
<feature type="transmembrane region" description="Helical" evidence="1">
    <location>
        <begin position="12"/>
        <end position="29"/>
    </location>
</feature>
<comment type="caution">
    <text evidence="2">The sequence shown here is derived from an EMBL/GenBank/DDBJ whole genome shotgun (WGS) entry which is preliminary data.</text>
</comment>
<reference evidence="2 3" key="1">
    <citation type="journal article" date="2019" name="Int. J. Syst. Evol. Microbiol.">
        <title>The Global Catalogue of Microorganisms (GCM) 10K type strain sequencing project: providing services to taxonomists for standard genome sequencing and annotation.</title>
        <authorList>
            <consortium name="The Broad Institute Genomics Platform"/>
            <consortium name="The Broad Institute Genome Sequencing Center for Infectious Disease"/>
            <person name="Wu L."/>
            <person name="Ma J."/>
        </authorList>
    </citation>
    <scope>NUCLEOTIDE SEQUENCE [LARGE SCALE GENOMIC DNA]</scope>
    <source>
        <strain evidence="2 3">JCM 16327</strain>
    </source>
</reference>
<dbReference type="GeneID" id="68573543"/>
<name>A0AAV3T2U1_9EURY</name>
<sequence>MSDDALLRSIRRWLVVLAFLVDLVLLAAANGTPLALFAAFVGVLLLVRLLWSFLAMFDEA</sequence>
<accession>A0AAV3T2U1</accession>
<feature type="transmembrane region" description="Helical" evidence="1">
    <location>
        <begin position="35"/>
        <end position="57"/>
    </location>
</feature>
<evidence type="ECO:0008006" key="4">
    <source>
        <dbReference type="Google" id="ProtNLM"/>
    </source>
</evidence>